<reference evidence="1 2" key="1">
    <citation type="journal article" date="2021" name="Hortic Res">
        <title>High-quality reference genome and annotation aids understanding of berry development for evergreen blueberry (Vaccinium darrowii).</title>
        <authorList>
            <person name="Yu J."/>
            <person name="Hulse-Kemp A.M."/>
            <person name="Babiker E."/>
            <person name="Staton M."/>
        </authorList>
    </citation>
    <scope>NUCLEOTIDE SEQUENCE [LARGE SCALE GENOMIC DNA]</scope>
    <source>
        <strain evidence="2">cv. NJ 8807/NJ 8810</strain>
        <tissue evidence="1">Young leaf</tissue>
    </source>
</reference>
<organism evidence="1 2">
    <name type="scientific">Vaccinium darrowii</name>
    <dbReference type="NCBI Taxonomy" id="229202"/>
    <lineage>
        <taxon>Eukaryota</taxon>
        <taxon>Viridiplantae</taxon>
        <taxon>Streptophyta</taxon>
        <taxon>Embryophyta</taxon>
        <taxon>Tracheophyta</taxon>
        <taxon>Spermatophyta</taxon>
        <taxon>Magnoliopsida</taxon>
        <taxon>eudicotyledons</taxon>
        <taxon>Gunneridae</taxon>
        <taxon>Pentapetalae</taxon>
        <taxon>asterids</taxon>
        <taxon>Ericales</taxon>
        <taxon>Ericaceae</taxon>
        <taxon>Vaccinioideae</taxon>
        <taxon>Vaccinieae</taxon>
        <taxon>Vaccinium</taxon>
    </lineage>
</organism>
<protein>
    <submittedName>
        <fullName evidence="1">Uncharacterized protein</fullName>
    </submittedName>
</protein>
<accession>A0ACB7Y2S3</accession>
<evidence type="ECO:0000313" key="1">
    <source>
        <dbReference type="EMBL" id="KAH7847612.1"/>
    </source>
</evidence>
<evidence type="ECO:0000313" key="2">
    <source>
        <dbReference type="Proteomes" id="UP000828048"/>
    </source>
</evidence>
<keyword evidence="2" id="KW-1185">Reference proteome</keyword>
<gene>
    <name evidence="1" type="ORF">Vadar_028142</name>
</gene>
<dbReference type="Proteomes" id="UP000828048">
    <property type="component" value="Chromosome 5"/>
</dbReference>
<name>A0ACB7Y2S3_9ERIC</name>
<sequence length="203" mass="22958">MGDIAVEIFQETLKQLITSAKLGLIIQEKHHLQSLEEEITCLRGFLKVTEKKRNDHPEVMKLVMEIRDLVAEAENIVELFVVHAFKADHGPYSLCEYQDHLSLDLEFVKMGMKTLTAEVKKIYNENMYDINGSAVKQLKHSSIGSGENPNAKEITSRKLTFARHSAKKIAAMGKNESSHEYANQARDGTWPKGRDREVDTSSS</sequence>
<dbReference type="EMBL" id="CM037155">
    <property type="protein sequence ID" value="KAH7847612.1"/>
    <property type="molecule type" value="Genomic_DNA"/>
</dbReference>
<comment type="caution">
    <text evidence="1">The sequence shown here is derived from an EMBL/GenBank/DDBJ whole genome shotgun (WGS) entry which is preliminary data.</text>
</comment>
<proteinExistence type="predicted"/>